<dbReference type="Proteomes" id="UP000010467">
    <property type="component" value="Chromosome"/>
</dbReference>
<dbReference type="PANTHER" id="PTHR48081:SF9">
    <property type="entry name" value="CARBOXYLESTERASE"/>
    <property type="match status" value="1"/>
</dbReference>
<accession>L0A5R0</accession>
<dbReference type="RefSeq" id="WP_015237477.1">
    <property type="nucleotide sequence ID" value="NC_019793.1"/>
</dbReference>
<sequence>MRLVWLLIPLTFFGLTACSPVQTLNTLTPLVGLRVATNLAYGESTRQQLDLYSPAEPQTVPVVVFIHGGSWTGGSKDDYKFVGESLARAGYLTAVISYRLAPEFRYPEYVRDAALAVRWVRDNARRYGGDPARIFVVGHSAGAFNALEVVMNERWLREAGVPVTSISGVVGLAGPYDYDFRNFPSRNAFPEAALPESVLPSRHVRADPPPTLLLVAARDQVVAPENGRKMLAALERANADVQLNVIENADHYTIVGGLSTRLSFINPVRTRVLDFLQRYS</sequence>
<feature type="signal peptide" evidence="2">
    <location>
        <begin position="1"/>
        <end position="17"/>
    </location>
</feature>
<protein>
    <submittedName>
        <fullName evidence="4">Esterase/lipase</fullName>
    </submittedName>
</protein>
<dbReference type="PANTHER" id="PTHR48081">
    <property type="entry name" value="AB HYDROLASE SUPERFAMILY PROTEIN C4A8.06C"/>
    <property type="match status" value="1"/>
</dbReference>
<dbReference type="GO" id="GO:0016787">
    <property type="term" value="F:hydrolase activity"/>
    <property type="evidence" value="ECO:0007669"/>
    <property type="project" value="UniProtKB-KW"/>
</dbReference>
<dbReference type="SUPFAM" id="SSF53474">
    <property type="entry name" value="alpha/beta-Hydrolases"/>
    <property type="match status" value="1"/>
</dbReference>
<dbReference type="HOGENOM" id="CLU_012494_4_1_0"/>
<dbReference type="InterPro" id="IPR029058">
    <property type="entry name" value="AB_hydrolase_fold"/>
</dbReference>
<keyword evidence="2" id="KW-0732">Signal</keyword>
<dbReference type="KEGG" id="dpd:Deipe_3756"/>
<keyword evidence="5" id="KW-1185">Reference proteome</keyword>
<reference evidence="5" key="1">
    <citation type="submission" date="2012-03" db="EMBL/GenBank/DDBJ databases">
        <title>Complete sequence of chromosome of Deinococcus peraridilitoris DSM 19664.</title>
        <authorList>
            <person name="Lucas S."/>
            <person name="Copeland A."/>
            <person name="Lapidus A."/>
            <person name="Glavina del Rio T."/>
            <person name="Dalin E."/>
            <person name="Tice H."/>
            <person name="Bruce D."/>
            <person name="Goodwin L."/>
            <person name="Pitluck S."/>
            <person name="Peters L."/>
            <person name="Mikhailova N."/>
            <person name="Lu M."/>
            <person name="Kyrpides N."/>
            <person name="Mavromatis K."/>
            <person name="Ivanova N."/>
            <person name="Brettin T."/>
            <person name="Detter J.C."/>
            <person name="Han C."/>
            <person name="Larimer F."/>
            <person name="Land M."/>
            <person name="Hauser L."/>
            <person name="Markowitz V."/>
            <person name="Cheng J.-F."/>
            <person name="Hugenholtz P."/>
            <person name="Woyke T."/>
            <person name="Wu D."/>
            <person name="Pukall R."/>
            <person name="Steenblock K."/>
            <person name="Brambilla E."/>
            <person name="Klenk H.-P."/>
            <person name="Eisen J.A."/>
        </authorList>
    </citation>
    <scope>NUCLEOTIDE SEQUENCE [LARGE SCALE GENOMIC DNA]</scope>
    <source>
        <strain evidence="5">DSM 19664 / LMG 22246 / CIP 109416 / KR-200</strain>
    </source>
</reference>
<dbReference type="InterPro" id="IPR050300">
    <property type="entry name" value="GDXG_lipolytic_enzyme"/>
</dbReference>
<evidence type="ECO:0000256" key="1">
    <source>
        <dbReference type="ARBA" id="ARBA00022801"/>
    </source>
</evidence>
<feature type="domain" description="BD-FAE-like" evidence="3">
    <location>
        <begin position="49"/>
        <end position="232"/>
    </location>
</feature>
<dbReference type="PATRIC" id="fig|937777.3.peg.3766"/>
<feature type="chain" id="PRO_5003939608" evidence="2">
    <location>
        <begin position="18"/>
        <end position="280"/>
    </location>
</feature>
<organism evidence="4 5">
    <name type="scientific">Deinococcus peraridilitoris (strain DSM 19664 / LMG 22246 / CIP 109416 / KR-200)</name>
    <dbReference type="NCBI Taxonomy" id="937777"/>
    <lineage>
        <taxon>Bacteria</taxon>
        <taxon>Thermotogati</taxon>
        <taxon>Deinococcota</taxon>
        <taxon>Deinococci</taxon>
        <taxon>Deinococcales</taxon>
        <taxon>Deinococcaceae</taxon>
        <taxon>Deinococcus</taxon>
    </lineage>
</organism>
<evidence type="ECO:0000259" key="3">
    <source>
        <dbReference type="Pfam" id="PF20434"/>
    </source>
</evidence>
<dbReference type="STRING" id="937777.Deipe_3756"/>
<gene>
    <name evidence="4" type="ordered locus">Deipe_3756</name>
</gene>
<dbReference type="PROSITE" id="PS51257">
    <property type="entry name" value="PROKAR_LIPOPROTEIN"/>
    <property type="match status" value="1"/>
</dbReference>
<dbReference type="EMBL" id="CP003382">
    <property type="protein sequence ID" value="AFZ69181.1"/>
    <property type="molecule type" value="Genomic_DNA"/>
</dbReference>
<evidence type="ECO:0000313" key="5">
    <source>
        <dbReference type="Proteomes" id="UP000010467"/>
    </source>
</evidence>
<keyword evidence="1" id="KW-0378">Hydrolase</keyword>
<dbReference type="Gene3D" id="3.40.50.1820">
    <property type="entry name" value="alpha/beta hydrolase"/>
    <property type="match status" value="1"/>
</dbReference>
<proteinExistence type="predicted"/>
<dbReference type="AlphaFoldDB" id="L0A5R0"/>
<name>L0A5R0_DEIPD</name>
<dbReference type="OrthoDB" id="9815425at2"/>
<dbReference type="eggNOG" id="COG0657">
    <property type="taxonomic scope" value="Bacteria"/>
</dbReference>
<dbReference type="Pfam" id="PF20434">
    <property type="entry name" value="BD-FAE"/>
    <property type="match status" value="1"/>
</dbReference>
<evidence type="ECO:0000313" key="4">
    <source>
        <dbReference type="EMBL" id="AFZ69181.1"/>
    </source>
</evidence>
<dbReference type="InterPro" id="IPR049492">
    <property type="entry name" value="BD-FAE-like_dom"/>
</dbReference>
<evidence type="ECO:0000256" key="2">
    <source>
        <dbReference type="SAM" id="SignalP"/>
    </source>
</evidence>